<reference evidence="2" key="1">
    <citation type="submission" date="2020-05" db="EMBL/GenBank/DDBJ databases">
        <title>Mycena genomes resolve the evolution of fungal bioluminescence.</title>
        <authorList>
            <person name="Tsai I.J."/>
        </authorList>
    </citation>
    <scope>NUCLEOTIDE SEQUENCE</scope>
    <source>
        <strain evidence="2">160909Yilan</strain>
    </source>
</reference>
<evidence type="ECO:0000313" key="2">
    <source>
        <dbReference type="EMBL" id="KAF7343843.1"/>
    </source>
</evidence>
<keyword evidence="3" id="KW-1185">Reference proteome</keyword>
<proteinExistence type="predicted"/>
<dbReference type="Proteomes" id="UP000623467">
    <property type="component" value="Unassembled WGS sequence"/>
</dbReference>
<feature type="region of interest" description="Disordered" evidence="1">
    <location>
        <begin position="1"/>
        <end position="31"/>
    </location>
</feature>
<feature type="compositionally biased region" description="Low complexity" evidence="1">
    <location>
        <begin position="8"/>
        <end position="17"/>
    </location>
</feature>
<comment type="caution">
    <text evidence="2">The sequence shown here is derived from an EMBL/GenBank/DDBJ whole genome shotgun (WGS) entry which is preliminary data.</text>
</comment>
<gene>
    <name evidence="2" type="ORF">MSAN_01965600</name>
</gene>
<protein>
    <submittedName>
        <fullName evidence="2">Uncharacterized protein</fullName>
    </submittedName>
</protein>
<dbReference type="OrthoDB" id="2737573at2759"/>
<name>A0A8H7CQJ8_9AGAR</name>
<dbReference type="EMBL" id="JACAZH010000022">
    <property type="protein sequence ID" value="KAF7343843.1"/>
    <property type="molecule type" value="Genomic_DNA"/>
</dbReference>
<accession>A0A8H7CQJ8</accession>
<organism evidence="2 3">
    <name type="scientific">Mycena sanguinolenta</name>
    <dbReference type="NCBI Taxonomy" id="230812"/>
    <lineage>
        <taxon>Eukaryota</taxon>
        <taxon>Fungi</taxon>
        <taxon>Dikarya</taxon>
        <taxon>Basidiomycota</taxon>
        <taxon>Agaricomycotina</taxon>
        <taxon>Agaricomycetes</taxon>
        <taxon>Agaricomycetidae</taxon>
        <taxon>Agaricales</taxon>
        <taxon>Marasmiineae</taxon>
        <taxon>Mycenaceae</taxon>
        <taxon>Mycena</taxon>
    </lineage>
</organism>
<evidence type="ECO:0000313" key="3">
    <source>
        <dbReference type="Proteomes" id="UP000623467"/>
    </source>
</evidence>
<dbReference type="AlphaFoldDB" id="A0A8H7CQJ8"/>
<sequence>MAKKLKAKTAAGADAPAIPNPPSVKSAPPTAPMLLVEEENALKQAEDERQKLKGPALKSLNATKRAHAWQLHSWPMEKFIVHSRSKLHLPRSYLCKDGEDVQTIYPGTDLNQFVHQYYLEKIDPQSVPWVNFVHADNVVARRHEFLGPDPRVAGFEMDRGGNVFIRWWDAFLSDQWSGAQKWKLEVVWNEDRKEWVEKTG</sequence>
<evidence type="ECO:0000256" key="1">
    <source>
        <dbReference type="SAM" id="MobiDB-lite"/>
    </source>
</evidence>